<comment type="caution">
    <text evidence="1">The sequence shown here is derived from an EMBL/GenBank/DDBJ whole genome shotgun (WGS) entry which is preliminary data.</text>
</comment>
<evidence type="ECO:0000313" key="1">
    <source>
        <dbReference type="EMBL" id="RDY01104.1"/>
    </source>
</evidence>
<evidence type="ECO:0000313" key="2">
    <source>
        <dbReference type="Proteomes" id="UP000257109"/>
    </source>
</evidence>
<evidence type="ECO:0008006" key="3">
    <source>
        <dbReference type="Google" id="ProtNLM"/>
    </source>
</evidence>
<dbReference type="AlphaFoldDB" id="A0A371HEH8"/>
<dbReference type="STRING" id="157652.A0A371HEH8"/>
<accession>A0A371HEH8</accession>
<name>A0A371HEH8_MUCPR</name>
<reference evidence="1" key="1">
    <citation type="submission" date="2018-05" db="EMBL/GenBank/DDBJ databases">
        <title>Draft genome of Mucuna pruriens seed.</title>
        <authorList>
            <person name="Nnadi N.E."/>
            <person name="Vos R."/>
            <person name="Hasami M.H."/>
            <person name="Devisetty U.K."/>
            <person name="Aguiy J.C."/>
        </authorList>
    </citation>
    <scope>NUCLEOTIDE SEQUENCE [LARGE SCALE GENOMIC DNA]</scope>
    <source>
        <strain evidence="1">JCA_2017</strain>
    </source>
</reference>
<organism evidence="1 2">
    <name type="scientific">Mucuna pruriens</name>
    <name type="common">Velvet bean</name>
    <name type="synonym">Dolichos pruriens</name>
    <dbReference type="NCBI Taxonomy" id="157652"/>
    <lineage>
        <taxon>Eukaryota</taxon>
        <taxon>Viridiplantae</taxon>
        <taxon>Streptophyta</taxon>
        <taxon>Embryophyta</taxon>
        <taxon>Tracheophyta</taxon>
        <taxon>Spermatophyta</taxon>
        <taxon>Magnoliopsida</taxon>
        <taxon>eudicotyledons</taxon>
        <taxon>Gunneridae</taxon>
        <taxon>Pentapetalae</taxon>
        <taxon>rosids</taxon>
        <taxon>fabids</taxon>
        <taxon>Fabales</taxon>
        <taxon>Fabaceae</taxon>
        <taxon>Papilionoideae</taxon>
        <taxon>50 kb inversion clade</taxon>
        <taxon>NPAAA clade</taxon>
        <taxon>indigoferoid/millettioid clade</taxon>
        <taxon>Phaseoleae</taxon>
        <taxon>Mucuna</taxon>
    </lineage>
</organism>
<dbReference type="Proteomes" id="UP000257109">
    <property type="component" value="Unassembled WGS sequence"/>
</dbReference>
<gene>
    <name evidence="1" type="ORF">CR513_15609</name>
</gene>
<feature type="non-terminal residue" evidence="1">
    <location>
        <position position="1"/>
    </location>
</feature>
<dbReference type="PANTHER" id="PTHR11439">
    <property type="entry name" value="GAG-POL-RELATED RETROTRANSPOSON"/>
    <property type="match status" value="1"/>
</dbReference>
<protein>
    <recommendedName>
        <fullName evidence="3">Mitochondrial protein</fullName>
    </recommendedName>
</protein>
<keyword evidence="2" id="KW-1185">Reference proteome</keyword>
<dbReference type="OrthoDB" id="1726046at2759"/>
<dbReference type="EMBL" id="QJKJ01002838">
    <property type="protein sequence ID" value="RDY01104.1"/>
    <property type="molecule type" value="Genomic_DNA"/>
</dbReference>
<sequence length="102" mass="11889">MSTPMHPTSILTLDELDKKVDQTSYRGMIDSLIYLTTSRLDIMFSVCMCSQFQADPRESHLTLVKRTTNLGLWYKKYDEYMLKGYSDADFTGDRIERKSTSR</sequence>
<proteinExistence type="predicted"/>
<dbReference type="PANTHER" id="PTHR11439:SF442">
    <property type="entry name" value="CYSTEINE-RICH RLK (RECEPTOR-LIKE PROTEIN KINASE) 8"/>
    <property type="match status" value="1"/>
</dbReference>